<evidence type="ECO:0000313" key="17">
    <source>
        <dbReference type="Proteomes" id="UP000294829"/>
    </source>
</evidence>
<evidence type="ECO:0000256" key="12">
    <source>
        <dbReference type="RuleBase" id="RU003357"/>
    </source>
</evidence>
<evidence type="ECO:0000259" key="15">
    <source>
        <dbReference type="Pfam" id="PF07715"/>
    </source>
</evidence>
<comment type="subcellular location">
    <subcellularLocation>
        <location evidence="1 11">Cell outer membrane</location>
        <topology evidence="1 11">Multi-pass membrane protein</topology>
    </subcellularLocation>
</comment>
<dbReference type="PANTHER" id="PTHR32552">
    <property type="entry name" value="FERRICHROME IRON RECEPTOR-RELATED"/>
    <property type="match status" value="1"/>
</dbReference>
<keyword evidence="2 11" id="KW-0813">Transport</keyword>
<evidence type="ECO:0000313" key="16">
    <source>
        <dbReference type="EMBL" id="TDK62751.1"/>
    </source>
</evidence>
<comment type="similarity">
    <text evidence="11 12">Belongs to the TonB-dependent receptor family.</text>
</comment>
<keyword evidence="5 11" id="KW-0812">Transmembrane</keyword>
<dbReference type="EMBL" id="SMYL01000010">
    <property type="protein sequence ID" value="TDK62751.1"/>
    <property type="molecule type" value="Genomic_DNA"/>
</dbReference>
<comment type="caution">
    <text evidence="16">The sequence shown here is derived from an EMBL/GenBank/DDBJ whole genome shotgun (WGS) entry which is preliminary data.</text>
</comment>
<keyword evidence="16" id="KW-0675">Receptor</keyword>
<dbReference type="PROSITE" id="PS52016">
    <property type="entry name" value="TONB_DEPENDENT_REC_3"/>
    <property type="match status" value="1"/>
</dbReference>
<keyword evidence="3 11" id="KW-1134">Transmembrane beta strand</keyword>
<dbReference type="InterPro" id="IPR000531">
    <property type="entry name" value="Beta-barrel_TonB"/>
</dbReference>
<reference evidence="16 17" key="1">
    <citation type="submission" date="2019-03" db="EMBL/GenBank/DDBJ databases">
        <title>Sapientia aquatica gen. nov., sp. nov., isolated from a crater lake.</title>
        <authorList>
            <person name="Felfoldi T."/>
            <person name="Szabo A."/>
            <person name="Toth E."/>
            <person name="Schumann P."/>
            <person name="Keki Z."/>
            <person name="Marialigeti K."/>
            <person name="Mathe I."/>
        </authorList>
    </citation>
    <scope>NUCLEOTIDE SEQUENCE [LARGE SCALE GENOMIC DNA]</scope>
    <source>
        <strain evidence="16 17">SA-152</strain>
    </source>
</reference>
<accession>A0A4R5VUZ7</accession>
<evidence type="ECO:0000256" key="8">
    <source>
        <dbReference type="ARBA" id="ARBA00023077"/>
    </source>
</evidence>
<keyword evidence="9 11" id="KW-0472">Membrane</keyword>
<feature type="domain" description="TonB-dependent receptor plug" evidence="15">
    <location>
        <begin position="92"/>
        <end position="208"/>
    </location>
</feature>
<dbReference type="InterPro" id="IPR039426">
    <property type="entry name" value="TonB-dep_rcpt-like"/>
</dbReference>
<dbReference type="RefSeq" id="WP_133330263.1">
    <property type="nucleotide sequence ID" value="NZ_SMYL01000010.1"/>
</dbReference>
<evidence type="ECO:0000256" key="3">
    <source>
        <dbReference type="ARBA" id="ARBA00022452"/>
    </source>
</evidence>
<evidence type="ECO:0000256" key="1">
    <source>
        <dbReference type="ARBA" id="ARBA00004571"/>
    </source>
</evidence>
<dbReference type="InterPro" id="IPR012910">
    <property type="entry name" value="Plug_dom"/>
</dbReference>
<feature type="chain" id="PRO_5020367138" evidence="13">
    <location>
        <begin position="26"/>
        <end position="858"/>
    </location>
</feature>
<sequence length="858" mass="91255">MKLRTKRLTIAIAVASTFMAGAISAQEVVTPPVPAATPAGNMDAQVAPVAEQAAPDVTPEAKLTGAAAASAASKQTGIQQVVVTATKRKEDVNKVAISMSVIGGDELTAQHITDYADVTRSIPNISFSGAGGGGDAGDGPGLSNIQIRGISSSAGSSTVGVYLDDVSMTQANQYSMGTPEPKFFDIDHVEVLRGPQGTLYGASSMGGTVKFITNQPNTKEDSAEFYTEASQTKGANTPNYNGNVVLNKPLIPGELAIRVGVEAEHIGGYINQVDTNANVVNKGINWQDNGVVKVGFKWTPTKDLTILPSIISQKVKTGDTDVSYGNLIVGGNVVTDTNGNPVPLQKFQTSKLTNERGSDALTVPSLTINYSTGLGDLTYVASYFKREFTRIQDGTFTNSWQMANGYMAPAASGGLTPLAQTIEGLPSAVTLDNQVKQFSQEVRFASKPYEKGGNPFTWLVGAYAANGFTTIHENDFVYGIQSAFKAANIDPTVLPGVWNVPDAQGNCSAFACVTNNSEGFPNDNTWTGTYKYHDSQQSIFGEANYYFSPELHATLGLRYLRAQQTFSSFQDLFYQGDSPTLNAASVSGSKTTPKLAVIWEVSPTNSVFATAAEGFRLGGANSAVPYVQCGLPGPNPSGYKSDSLWSYEVGDKARFLNNTVQLNTSLFYVKWKNIQQELELACSFAYDVNVGSATSYGGEVELKVKPISSLLLDVAGGYTHATLDDSTGADSGIPGAVKGAWIPGVPNFNLALTATYSYDISDDYFGFVRGAAHFVGTSYGGLAFLPNGNVNPDFNRPSYHTFDISTGVSWKEWEATLFIKNLANNNEVIQKPVEQAQAGGLVYRIAPRQIGLSLSAKF</sequence>
<evidence type="ECO:0000256" key="13">
    <source>
        <dbReference type="SAM" id="SignalP"/>
    </source>
</evidence>
<dbReference type="Pfam" id="PF07715">
    <property type="entry name" value="Plug"/>
    <property type="match status" value="1"/>
</dbReference>
<keyword evidence="6" id="KW-0408">Iron</keyword>
<keyword evidence="13" id="KW-0732">Signal</keyword>
<keyword evidence="4" id="KW-0410">Iron transport</keyword>
<feature type="signal peptide" evidence="13">
    <location>
        <begin position="1"/>
        <end position="25"/>
    </location>
</feature>
<name>A0A4R5VUZ7_9BURK</name>
<feature type="domain" description="TonB-dependent receptor-like beta-barrel" evidence="14">
    <location>
        <begin position="376"/>
        <end position="822"/>
    </location>
</feature>
<evidence type="ECO:0000256" key="11">
    <source>
        <dbReference type="PROSITE-ProRule" id="PRU01360"/>
    </source>
</evidence>
<dbReference type="GO" id="GO:0009279">
    <property type="term" value="C:cell outer membrane"/>
    <property type="evidence" value="ECO:0007669"/>
    <property type="project" value="UniProtKB-SubCell"/>
</dbReference>
<evidence type="ECO:0000259" key="14">
    <source>
        <dbReference type="Pfam" id="PF00593"/>
    </source>
</evidence>
<keyword evidence="8 12" id="KW-0798">TonB box</keyword>
<dbReference type="Pfam" id="PF00593">
    <property type="entry name" value="TonB_dep_Rec_b-barrel"/>
    <property type="match status" value="1"/>
</dbReference>
<evidence type="ECO:0000256" key="10">
    <source>
        <dbReference type="ARBA" id="ARBA00023237"/>
    </source>
</evidence>
<dbReference type="GO" id="GO:0006826">
    <property type="term" value="P:iron ion transport"/>
    <property type="evidence" value="ECO:0007669"/>
    <property type="project" value="UniProtKB-KW"/>
</dbReference>
<keyword evidence="7" id="KW-0406">Ion transport</keyword>
<keyword evidence="10 11" id="KW-0998">Cell outer membrane</keyword>
<gene>
    <name evidence="16" type="ORF">E2I14_15715</name>
</gene>
<evidence type="ECO:0000256" key="6">
    <source>
        <dbReference type="ARBA" id="ARBA00023004"/>
    </source>
</evidence>
<dbReference type="Gene3D" id="2.40.170.20">
    <property type="entry name" value="TonB-dependent receptor, beta-barrel domain"/>
    <property type="match status" value="2"/>
</dbReference>
<dbReference type="PANTHER" id="PTHR32552:SF81">
    <property type="entry name" value="TONB-DEPENDENT OUTER MEMBRANE RECEPTOR"/>
    <property type="match status" value="1"/>
</dbReference>
<organism evidence="16 17">
    <name type="scientific">Sapientia aquatica</name>
    <dbReference type="NCBI Taxonomy" id="1549640"/>
    <lineage>
        <taxon>Bacteria</taxon>
        <taxon>Pseudomonadati</taxon>
        <taxon>Pseudomonadota</taxon>
        <taxon>Betaproteobacteria</taxon>
        <taxon>Burkholderiales</taxon>
        <taxon>Oxalobacteraceae</taxon>
        <taxon>Sapientia</taxon>
    </lineage>
</organism>
<dbReference type="OrthoDB" id="8538693at2"/>
<evidence type="ECO:0000256" key="9">
    <source>
        <dbReference type="ARBA" id="ARBA00023136"/>
    </source>
</evidence>
<dbReference type="InterPro" id="IPR036942">
    <property type="entry name" value="Beta-barrel_TonB_sf"/>
</dbReference>
<dbReference type="SUPFAM" id="SSF56935">
    <property type="entry name" value="Porins"/>
    <property type="match status" value="1"/>
</dbReference>
<dbReference type="AlphaFoldDB" id="A0A4R5VUZ7"/>
<evidence type="ECO:0000256" key="4">
    <source>
        <dbReference type="ARBA" id="ARBA00022496"/>
    </source>
</evidence>
<dbReference type="Proteomes" id="UP000294829">
    <property type="component" value="Unassembled WGS sequence"/>
</dbReference>
<keyword evidence="17" id="KW-1185">Reference proteome</keyword>
<proteinExistence type="inferred from homology"/>
<evidence type="ECO:0000256" key="2">
    <source>
        <dbReference type="ARBA" id="ARBA00022448"/>
    </source>
</evidence>
<evidence type="ECO:0000256" key="5">
    <source>
        <dbReference type="ARBA" id="ARBA00022692"/>
    </source>
</evidence>
<evidence type="ECO:0000256" key="7">
    <source>
        <dbReference type="ARBA" id="ARBA00023065"/>
    </source>
</evidence>
<protein>
    <submittedName>
        <fullName evidence="16">TonB-dependent receptor</fullName>
    </submittedName>
</protein>